<evidence type="ECO:0000313" key="1">
    <source>
        <dbReference type="EMBL" id="EFN83112.1"/>
    </source>
</evidence>
<accession>E2BMG6</accession>
<dbReference type="Proteomes" id="UP000008237">
    <property type="component" value="Unassembled WGS sequence"/>
</dbReference>
<protein>
    <submittedName>
        <fullName evidence="1">Uncharacterized protein</fullName>
    </submittedName>
</protein>
<name>E2BMG6_HARSA</name>
<evidence type="ECO:0000313" key="2">
    <source>
        <dbReference type="Proteomes" id="UP000008237"/>
    </source>
</evidence>
<dbReference type="AlphaFoldDB" id="E2BMG6"/>
<reference evidence="1 2" key="1">
    <citation type="journal article" date="2010" name="Science">
        <title>Genomic comparison of the ants Camponotus floridanus and Harpegnathos saltator.</title>
        <authorList>
            <person name="Bonasio R."/>
            <person name="Zhang G."/>
            <person name="Ye C."/>
            <person name="Mutti N.S."/>
            <person name="Fang X."/>
            <person name="Qin N."/>
            <person name="Donahue G."/>
            <person name="Yang P."/>
            <person name="Li Q."/>
            <person name="Li C."/>
            <person name="Zhang P."/>
            <person name="Huang Z."/>
            <person name="Berger S.L."/>
            <person name="Reinberg D."/>
            <person name="Wang J."/>
            <person name="Liebig J."/>
        </authorList>
    </citation>
    <scope>NUCLEOTIDE SEQUENCE [LARGE SCALE GENOMIC DNA]</scope>
    <source>
        <strain evidence="1 2">R22 G/1</strain>
    </source>
</reference>
<keyword evidence="2" id="KW-1185">Reference proteome</keyword>
<proteinExistence type="predicted"/>
<dbReference type="EMBL" id="GL449219">
    <property type="protein sequence ID" value="EFN83112.1"/>
    <property type="molecule type" value="Genomic_DNA"/>
</dbReference>
<organism evidence="2">
    <name type="scientific">Harpegnathos saltator</name>
    <name type="common">Jerdon's jumping ant</name>
    <dbReference type="NCBI Taxonomy" id="610380"/>
    <lineage>
        <taxon>Eukaryota</taxon>
        <taxon>Metazoa</taxon>
        <taxon>Ecdysozoa</taxon>
        <taxon>Arthropoda</taxon>
        <taxon>Hexapoda</taxon>
        <taxon>Insecta</taxon>
        <taxon>Pterygota</taxon>
        <taxon>Neoptera</taxon>
        <taxon>Endopterygota</taxon>
        <taxon>Hymenoptera</taxon>
        <taxon>Apocrita</taxon>
        <taxon>Aculeata</taxon>
        <taxon>Formicoidea</taxon>
        <taxon>Formicidae</taxon>
        <taxon>Ponerinae</taxon>
        <taxon>Ponerini</taxon>
        <taxon>Harpegnathos</taxon>
    </lineage>
</organism>
<gene>
    <name evidence="1" type="ORF">EAI_01452</name>
</gene>
<dbReference type="InParanoid" id="E2BMG6"/>
<sequence>MGLIRNATDCGMHREIVLERLGPTIDLRIWSYGGVHPMAPMPIVAPPTAVPNVLSRFLPIGFRIPRALSKSPSVLKGEECRWKSQVKISIGLSALGSGITELLRWQQAHPPDAGVS</sequence>